<reference evidence="2 3" key="1">
    <citation type="submission" date="2017-04" db="EMBL/GenBank/DDBJ databases">
        <authorList>
            <person name="Afonso C.L."/>
            <person name="Miller P.J."/>
            <person name="Scott M.A."/>
            <person name="Spackman E."/>
            <person name="Goraichik I."/>
            <person name="Dimitrov K.M."/>
            <person name="Suarez D.L."/>
            <person name="Swayne D.E."/>
        </authorList>
    </citation>
    <scope>NUCLEOTIDE SEQUENCE [LARGE SCALE GENOMIC DNA]</scope>
    <source>
        <strain evidence="2 3">USBA 355</strain>
    </source>
</reference>
<feature type="transmembrane region" description="Helical" evidence="1">
    <location>
        <begin position="101"/>
        <end position="120"/>
    </location>
</feature>
<dbReference type="AlphaFoldDB" id="A0A1Y6CD14"/>
<sequence>MNERRIHQVFEISVLLKGAHALIECLGGIALYLVSTATIADWVGRLTQDELIEDPRDFVANRLLEMAQHLSLGTKSFYAAYLLGHGLVKILLVVGLLRNRLWAYPASLAALAGFIAYQLYRYSYSHSLGLIVLTVFDLFVMALIWHEWRLVRRHPAAPAGPRRGG</sequence>
<dbReference type="EMBL" id="FWZX01000020">
    <property type="protein sequence ID" value="SMF55142.1"/>
    <property type="molecule type" value="Genomic_DNA"/>
</dbReference>
<gene>
    <name evidence="2" type="ORF">SAMN05428998_12021</name>
</gene>
<dbReference type="InterPro" id="IPR014591">
    <property type="entry name" value="UCP034455"/>
</dbReference>
<protein>
    <submittedName>
        <fullName evidence="2">Uncharacterized membrane protein</fullName>
    </submittedName>
</protein>
<name>A0A1Y6CD14_9PROT</name>
<dbReference type="Proteomes" id="UP000192917">
    <property type="component" value="Unassembled WGS sequence"/>
</dbReference>
<feature type="transmembrane region" description="Helical" evidence="1">
    <location>
        <begin position="76"/>
        <end position="94"/>
    </location>
</feature>
<organism evidence="2 3">
    <name type="scientific">Tistlia consotensis USBA 355</name>
    <dbReference type="NCBI Taxonomy" id="560819"/>
    <lineage>
        <taxon>Bacteria</taxon>
        <taxon>Pseudomonadati</taxon>
        <taxon>Pseudomonadota</taxon>
        <taxon>Alphaproteobacteria</taxon>
        <taxon>Rhodospirillales</taxon>
        <taxon>Rhodovibrionaceae</taxon>
        <taxon>Tistlia</taxon>
    </lineage>
</organism>
<feature type="transmembrane region" description="Helical" evidence="1">
    <location>
        <begin position="21"/>
        <end position="40"/>
    </location>
</feature>
<evidence type="ECO:0000313" key="3">
    <source>
        <dbReference type="Proteomes" id="UP000192917"/>
    </source>
</evidence>
<feature type="transmembrane region" description="Helical" evidence="1">
    <location>
        <begin position="126"/>
        <end position="145"/>
    </location>
</feature>
<evidence type="ECO:0000256" key="1">
    <source>
        <dbReference type="SAM" id="Phobius"/>
    </source>
</evidence>
<dbReference type="Pfam" id="PF09900">
    <property type="entry name" value="DUF2127"/>
    <property type="match status" value="1"/>
</dbReference>
<evidence type="ECO:0000313" key="2">
    <source>
        <dbReference type="EMBL" id="SMF55142.1"/>
    </source>
</evidence>
<keyword evidence="1" id="KW-1133">Transmembrane helix</keyword>
<dbReference type="RefSeq" id="WP_085124645.1">
    <property type="nucleotide sequence ID" value="NZ_FWZX01000020.1"/>
</dbReference>
<keyword evidence="1" id="KW-0812">Transmembrane</keyword>
<dbReference type="PIRSF" id="PIRSF034455">
    <property type="entry name" value="UCP034455"/>
    <property type="match status" value="1"/>
</dbReference>
<keyword evidence="1" id="KW-0472">Membrane</keyword>
<accession>A0A1Y6CD14</accession>
<keyword evidence="3" id="KW-1185">Reference proteome</keyword>
<dbReference type="InterPro" id="IPR021125">
    <property type="entry name" value="DUF2127"/>
</dbReference>
<proteinExistence type="predicted"/>
<dbReference type="STRING" id="560819.SAMN05428998_12021"/>